<dbReference type="SUPFAM" id="SSF54637">
    <property type="entry name" value="Thioesterase/thiol ester dehydrase-isomerase"/>
    <property type="match status" value="1"/>
</dbReference>
<protein>
    <submittedName>
        <fullName evidence="4">4-hydroxybenzoyl-CoA thioesterase</fullName>
    </submittedName>
</protein>
<gene>
    <name evidence="4" type="ORF">P353_28070</name>
</gene>
<evidence type="ECO:0000313" key="5">
    <source>
        <dbReference type="Proteomes" id="UP000029553"/>
    </source>
</evidence>
<sequence>MTQSTQESLAPETDAPQARDAKQEPPRSMGCPSEGIVPLGGCPARESNAVAQGRFAFPMRVYWEDTDTGGVVFYANYLKFFERARTEWLRSLGIAQQKLREQTGGIFVVTSAQLEYLHPARLDDQLFVTASLKSAGRASLTIEQQALLVHSNSQAQEPTPLCTGSIRIGWVDGTTMRPARIPNHILEQLS</sequence>
<comment type="caution">
    <text evidence="4">The sequence shown here is derived from an EMBL/GenBank/DDBJ whole genome shotgun (WGS) entry which is preliminary data.</text>
</comment>
<dbReference type="NCBIfam" id="TIGR02799">
    <property type="entry name" value="thio_ybgC"/>
    <property type="match status" value="1"/>
</dbReference>
<dbReference type="InterPro" id="IPR029069">
    <property type="entry name" value="HotDog_dom_sf"/>
</dbReference>
<dbReference type="NCBIfam" id="TIGR00051">
    <property type="entry name" value="YbgC/FadM family acyl-CoA thioesterase"/>
    <property type="match status" value="1"/>
</dbReference>
<dbReference type="PANTHER" id="PTHR31793">
    <property type="entry name" value="4-HYDROXYBENZOYL-COA THIOESTERASE FAMILY MEMBER"/>
    <property type="match status" value="1"/>
</dbReference>
<name>A0A096F016_COMTE</name>
<evidence type="ECO:0000256" key="1">
    <source>
        <dbReference type="ARBA" id="ARBA00005953"/>
    </source>
</evidence>
<dbReference type="InterPro" id="IPR006684">
    <property type="entry name" value="YbgC/YbaW"/>
</dbReference>
<dbReference type="GO" id="GO:0047617">
    <property type="term" value="F:fatty acyl-CoA hydrolase activity"/>
    <property type="evidence" value="ECO:0007669"/>
    <property type="project" value="TreeGrafter"/>
</dbReference>
<evidence type="ECO:0000256" key="3">
    <source>
        <dbReference type="SAM" id="MobiDB-lite"/>
    </source>
</evidence>
<dbReference type="AlphaFoldDB" id="A0A096F016"/>
<feature type="region of interest" description="Disordered" evidence="3">
    <location>
        <begin position="1"/>
        <end position="35"/>
    </location>
</feature>
<keyword evidence="2" id="KW-0378">Hydrolase</keyword>
<dbReference type="CDD" id="cd00586">
    <property type="entry name" value="4HBT"/>
    <property type="match status" value="1"/>
</dbReference>
<dbReference type="Gene3D" id="3.10.129.10">
    <property type="entry name" value="Hotdog Thioesterase"/>
    <property type="match status" value="1"/>
</dbReference>
<dbReference type="FunFam" id="3.10.129.10:FF:000004">
    <property type="entry name" value="Tol-pal system-associated acyl-CoA thioesterase"/>
    <property type="match status" value="1"/>
</dbReference>
<dbReference type="InterPro" id="IPR050563">
    <property type="entry name" value="4-hydroxybenzoyl-CoA_TE"/>
</dbReference>
<reference evidence="4 5" key="1">
    <citation type="submission" date="2013-09" db="EMBL/GenBank/DDBJ databases">
        <title>High correlation between genotypes and phenotypes of environmental bacteria Comamonas testosteroni strains.</title>
        <authorList>
            <person name="Liu L."/>
            <person name="Zhu W."/>
            <person name="Xia X."/>
            <person name="Xu B."/>
            <person name="Luo M."/>
            <person name="Wang G."/>
        </authorList>
    </citation>
    <scope>NUCLEOTIDE SEQUENCE [LARGE SCALE GENOMIC DNA]</scope>
    <source>
        <strain evidence="4 5">JL40</strain>
    </source>
</reference>
<dbReference type="EMBL" id="AWOR01000110">
    <property type="protein sequence ID" value="KGH23304.1"/>
    <property type="molecule type" value="Genomic_DNA"/>
</dbReference>
<evidence type="ECO:0000256" key="2">
    <source>
        <dbReference type="ARBA" id="ARBA00022801"/>
    </source>
</evidence>
<dbReference type="Proteomes" id="UP000029553">
    <property type="component" value="Unassembled WGS sequence"/>
</dbReference>
<dbReference type="PANTHER" id="PTHR31793:SF37">
    <property type="entry name" value="ACYL-COA THIOESTER HYDROLASE YBGC"/>
    <property type="match status" value="1"/>
</dbReference>
<dbReference type="Pfam" id="PF13279">
    <property type="entry name" value="4HBT_2"/>
    <property type="match status" value="1"/>
</dbReference>
<proteinExistence type="inferred from homology"/>
<dbReference type="InterPro" id="IPR014166">
    <property type="entry name" value="Tol-Pal_acyl-CoA_thioesterase"/>
</dbReference>
<organism evidence="4 5">
    <name type="scientific">Comamonas testosteroni</name>
    <name type="common">Pseudomonas testosteroni</name>
    <dbReference type="NCBI Taxonomy" id="285"/>
    <lineage>
        <taxon>Bacteria</taxon>
        <taxon>Pseudomonadati</taxon>
        <taxon>Pseudomonadota</taxon>
        <taxon>Betaproteobacteria</taxon>
        <taxon>Burkholderiales</taxon>
        <taxon>Comamonadaceae</taxon>
        <taxon>Comamonas</taxon>
    </lineage>
</organism>
<comment type="similarity">
    <text evidence="1">Belongs to the 4-hydroxybenzoyl-CoA thioesterase family.</text>
</comment>
<accession>A0A096F016</accession>
<evidence type="ECO:0000313" key="4">
    <source>
        <dbReference type="EMBL" id="KGH23304.1"/>
    </source>
</evidence>